<dbReference type="SUPFAM" id="SSF56672">
    <property type="entry name" value="DNA/RNA polymerases"/>
    <property type="match status" value="1"/>
</dbReference>
<dbReference type="PANTHER" id="PTHR11439:SF463">
    <property type="entry name" value="REVERSE TRANSCRIPTASE TY1_COPIA-TYPE DOMAIN-CONTAINING PROTEIN"/>
    <property type="match status" value="1"/>
</dbReference>
<evidence type="ECO:0000313" key="3">
    <source>
        <dbReference type="Proteomes" id="UP000233551"/>
    </source>
</evidence>
<dbReference type="EMBL" id="PGOL01000019">
    <property type="protein sequence ID" value="PKI79077.1"/>
    <property type="molecule type" value="Genomic_DNA"/>
</dbReference>
<dbReference type="Pfam" id="PF07727">
    <property type="entry name" value="RVT_2"/>
    <property type="match status" value="1"/>
</dbReference>
<proteinExistence type="predicted"/>
<sequence length="348" mass="39191">MEASSSGFSTIGPSAFDGENYQAWAVKMVAYVEASIAVFLLNRLPTKVVEGKTPYEAWYGVKPVVKNLRVFGCLCYSHVPQTKMGKLDEKSEPDDWTDEMIDDEPVRGTRPLAEIYQRSNVAVFEPANFEEAYEDQKRISCEGYAQVWGVDYSEIFAPVARLDTIRLLFAIATKKSWKIFQLDVKSAFLNGVLEKEIYVEQPEGFAVKGVEDKVYRLIKALYGLKQAPRAWYNKIAGYLQNLGFERSLTKRVVRYLKGTATFGIKFTKGNQFKLSGFVDNDCAGCVDYMRSTSGYCFTLSLGCISWSSKKQEGVAQSTVEAEFMAATVATNQAIWLRKLLMDLGFQQE</sequence>
<dbReference type="InterPro" id="IPR013103">
    <property type="entry name" value="RVT_2"/>
</dbReference>
<comment type="caution">
    <text evidence="2">The sequence shown here is derived from an EMBL/GenBank/DDBJ whole genome shotgun (WGS) entry which is preliminary data.</text>
</comment>
<gene>
    <name evidence="2" type="ORF">CRG98_000558</name>
</gene>
<protein>
    <recommendedName>
        <fullName evidence="1">Reverse transcriptase Ty1/copia-type domain-containing protein</fullName>
    </recommendedName>
</protein>
<dbReference type="STRING" id="22663.A0A2I0LEG7"/>
<dbReference type="CDD" id="cd09272">
    <property type="entry name" value="RNase_HI_RT_Ty1"/>
    <property type="match status" value="1"/>
</dbReference>
<name>A0A2I0LEG7_PUNGR</name>
<dbReference type="InterPro" id="IPR043502">
    <property type="entry name" value="DNA/RNA_pol_sf"/>
</dbReference>
<evidence type="ECO:0000313" key="2">
    <source>
        <dbReference type="EMBL" id="PKI79077.1"/>
    </source>
</evidence>
<dbReference type="AlphaFoldDB" id="A0A2I0LEG7"/>
<accession>A0A2I0LEG7</accession>
<reference evidence="2 3" key="1">
    <citation type="submission" date="2017-11" db="EMBL/GenBank/DDBJ databases">
        <title>De-novo sequencing of pomegranate (Punica granatum L.) genome.</title>
        <authorList>
            <person name="Akparov Z."/>
            <person name="Amiraslanov A."/>
            <person name="Hajiyeva S."/>
            <person name="Abbasov M."/>
            <person name="Kaur K."/>
            <person name="Hamwieh A."/>
            <person name="Solovyev V."/>
            <person name="Salamov A."/>
            <person name="Braich B."/>
            <person name="Kosarev P."/>
            <person name="Mahmoud A."/>
            <person name="Hajiyev E."/>
            <person name="Babayeva S."/>
            <person name="Izzatullayeva V."/>
            <person name="Mammadov A."/>
            <person name="Mammadov A."/>
            <person name="Sharifova S."/>
            <person name="Ojaghi J."/>
            <person name="Eynullazada K."/>
            <person name="Bayramov B."/>
            <person name="Abdulazimova A."/>
            <person name="Shahmuradov I."/>
        </authorList>
    </citation>
    <scope>NUCLEOTIDE SEQUENCE [LARGE SCALE GENOMIC DNA]</scope>
    <source>
        <strain evidence="3">cv. AG2017</strain>
        <tissue evidence="2">Leaf</tissue>
    </source>
</reference>
<dbReference type="PANTHER" id="PTHR11439">
    <property type="entry name" value="GAG-POL-RELATED RETROTRANSPOSON"/>
    <property type="match status" value="1"/>
</dbReference>
<organism evidence="2 3">
    <name type="scientific">Punica granatum</name>
    <name type="common">Pomegranate</name>
    <dbReference type="NCBI Taxonomy" id="22663"/>
    <lineage>
        <taxon>Eukaryota</taxon>
        <taxon>Viridiplantae</taxon>
        <taxon>Streptophyta</taxon>
        <taxon>Embryophyta</taxon>
        <taxon>Tracheophyta</taxon>
        <taxon>Spermatophyta</taxon>
        <taxon>Magnoliopsida</taxon>
        <taxon>eudicotyledons</taxon>
        <taxon>Gunneridae</taxon>
        <taxon>Pentapetalae</taxon>
        <taxon>rosids</taxon>
        <taxon>malvids</taxon>
        <taxon>Myrtales</taxon>
        <taxon>Lythraceae</taxon>
        <taxon>Punica</taxon>
    </lineage>
</organism>
<dbReference type="Proteomes" id="UP000233551">
    <property type="component" value="Unassembled WGS sequence"/>
</dbReference>
<evidence type="ECO:0000259" key="1">
    <source>
        <dbReference type="Pfam" id="PF07727"/>
    </source>
</evidence>
<feature type="domain" description="Reverse transcriptase Ty1/copia-type" evidence="1">
    <location>
        <begin position="136"/>
        <end position="251"/>
    </location>
</feature>
<keyword evidence="3" id="KW-1185">Reference proteome</keyword>